<evidence type="ECO:0000313" key="3">
    <source>
        <dbReference type="Proteomes" id="UP001141327"/>
    </source>
</evidence>
<keyword evidence="3" id="KW-1185">Reference proteome</keyword>
<feature type="region of interest" description="Disordered" evidence="1">
    <location>
        <begin position="186"/>
        <end position="218"/>
    </location>
</feature>
<gene>
    <name evidence="2" type="ORF">PAPYR_1694</name>
</gene>
<reference evidence="2" key="1">
    <citation type="journal article" date="2022" name="bioRxiv">
        <title>Genomics of Preaxostyla Flagellates Illuminates Evolutionary Transitions and the Path Towards Mitochondrial Loss.</title>
        <authorList>
            <person name="Novak L.V.F."/>
            <person name="Treitli S.C."/>
            <person name="Pyrih J."/>
            <person name="Halakuc P."/>
            <person name="Pipaliya S.V."/>
            <person name="Vacek V."/>
            <person name="Brzon O."/>
            <person name="Soukal P."/>
            <person name="Eme L."/>
            <person name="Dacks J.B."/>
            <person name="Karnkowska A."/>
            <person name="Elias M."/>
            <person name="Hampl V."/>
        </authorList>
    </citation>
    <scope>NUCLEOTIDE SEQUENCE</scope>
    <source>
        <strain evidence="2">RCP-MX</strain>
    </source>
</reference>
<name>A0ABQ8UUF5_9EUKA</name>
<feature type="region of interest" description="Disordered" evidence="1">
    <location>
        <begin position="265"/>
        <end position="291"/>
    </location>
</feature>
<feature type="compositionally biased region" description="Low complexity" evidence="1">
    <location>
        <begin position="281"/>
        <end position="291"/>
    </location>
</feature>
<evidence type="ECO:0000313" key="2">
    <source>
        <dbReference type="EMBL" id="KAJ4461988.1"/>
    </source>
</evidence>
<feature type="compositionally biased region" description="Low complexity" evidence="1">
    <location>
        <begin position="567"/>
        <end position="580"/>
    </location>
</feature>
<sequence>MYQPPPGIFLGHRCGISPAQIRCDEKFPHSLDDIHSTQIPTILDFDAAGASLRIEAPSNKGTIKLWCDSSPVEHDDAELCPRSLRLIGPGVSLLASQGRLICGDGEPVRSFVTRVVDSTPGFLVLEVIPALERVCVSTALVFTTTINPAAGFLLLIQDLYVPSGFEMDIVRSATIAQMVRDWQAAASNTPTNTTTTTTAANPAPHSATTASSSPAPPPLGARFSLAARALAEASQALVQWAHNATLPPSIRLMRLPTTTRVSTPLANPISIRSPARPPHHTTTTATAATTTTTAAATTAAGHPARTSGASHQDPGLFSSTWLLDERSANYDRTTGRAASPKNFVGEGADDTRWVVCRDCWARLTDVEFTFRFATAQGLPSFGVMTLSGQLAMSLSLEASVQAQTNLLPSRQSLVRLPLLGAPPHFTVFDETVELAPYLDFGLGLAIKTSLSITAARPAFSQRAEASLQWLLYMRSGVEIGTTSRTIVKTWSEVRVRADATGAYQNIGAKCPPSHLLAGMHASLEAESMYHLVHITEQDQHTEPVQLASWELLAPTCLPPDSAAHQNTAPTTAAREAPTPTSHHHPAAEEPALLAAGRRYGLGGYTLAKDQPFCGPTIETRFICGYSTVLPVMVFERTVAREEAGNVTVALGWALRPDIKNGILAASINGARKGRLRQVITLRGNAQA</sequence>
<dbReference type="Proteomes" id="UP001141327">
    <property type="component" value="Unassembled WGS sequence"/>
</dbReference>
<evidence type="ECO:0000256" key="1">
    <source>
        <dbReference type="SAM" id="MobiDB-lite"/>
    </source>
</evidence>
<protein>
    <submittedName>
        <fullName evidence="2">Uncharacterized protein</fullName>
    </submittedName>
</protein>
<accession>A0ABQ8UUF5</accession>
<comment type="caution">
    <text evidence="2">The sequence shown here is derived from an EMBL/GenBank/DDBJ whole genome shotgun (WGS) entry which is preliminary data.</text>
</comment>
<proteinExistence type="predicted"/>
<feature type="compositionally biased region" description="Low complexity" evidence="1">
    <location>
        <begin position="186"/>
        <end position="213"/>
    </location>
</feature>
<organism evidence="2 3">
    <name type="scientific">Paratrimastix pyriformis</name>
    <dbReference type="NCBI Taxonomy" id="342808"/>
    <lineage>
        <taxon>Eukaryota</taxon>
        <taxon>Metamonada</taxon>
        <taxon>Preaxostyla</taxon>
        <taxon>Paratrimastigidae</taxon>
        <taxon>Paratrimastix</taxon>
    </lineage>
</organism>
<feature type="region of interest" description="Disordered" evidence="1">
    <location>
        <begin position="560"/>
        <end position="586"/>
    </location>
</feature>
<dbReference type="EMBL" id="JAPMOS010000005">
    <property type="protein sequence ID" value="KAJ4461988.1"/>
    <property type="molecule type" value="Genomic_DNA"/>
</dbReference>